<keyword evidence="4" id="KW-1015">Disulfide bond</keyword>
<dbReference type="InterPro" id="IPR020901">
    <property type="entry name" value="Prtase_inh_Kunz-CS"/>
</dbReference>
<dbReference type="PANTHER" id="PTHR10083">
    <property type="entry name" value="KUNITZ-TYPE PROTEASE INHIBITOR-RELATED"/>
    <property type="match status" value="1"/>
</dbReference>
<dbReference type="Ensembl" id="ENSPTXT00000007187.1">
    <property type="protein sequence ID" value="ENSPTXP00000006952.1"/>
    <property type="gene ID" value="ENSPTXG00000005075.1"/>
</dbReference>
<dbReference type="Proteomes" id="UP000472273">
    <property type="component" value="Unplaced"/>
</dbReference>
<dbReference type="FunFam" id="4.10.410.10:FF:000004">
    <property type="entry name" value="Tissue factor pathway inhibitor"/>
    <property type="match status" value="1"/>
</dbReference>
<comment type="subcellular location">
    <subcellularLocation>
        <location evidence="1">Secreted</location>
    </subcellularLocation>
</comment>
<dbReference type="OMA" id="AENECET"/>
<dbReference type="InterPro" id="IPR050098">
    <property type="entry name" value="TFPI/VKTCI-like"/>
</dbReference>
<dbReference type="SMART" id="SM00131">
    <property type="entry name" value="KU"/>
    <property type="match status" value="1"/>
</dbReference>
<dbReference type="PRINTS" id="PR00759">
    <property type="entry name" value="BASICPTASE"/>
</dbReference>
<dbReference type="GO" id="GO:0005615">
    <property type="term" value="C:extracellular space"/>
    <property type="evidence" value="ECO:0007669"/>
    <property type="project" value="TreeGrafter"/>
</dbReference>
<keyword evidence="8" id="KW-1185">Reference proteome</keyword>
<dbReference type="PANTHER" id="PTHR10083:SF374">
    <property type="entry name" value="BPTI_KUNITZ INHIBITOR DOMAIN-CONTAINING PROTEIN"/>
    <property type="match status" value="1"/>
</dbReference>
<evidence type="ECO:0000256" key="5">
    <source>
        <dbReference type="SAM" id="SignalP"/>
    </source>
</evidence>
<sequence length="74" mass="8439">QKCFEIVACLTSLFFLTGSSEICLQPPLKGSCRAIHYRWYYDKHSHTCVPFIYGGCQGNDNNFISFTECSETCK</sequence>
<reference evidence="7" key="2">
    <citation type="submission" date="2025-09" db="UniProtKB">
        <authorList>
            <consortium name="Ensembl"/>
        </authorList>
    </citation>
    <scope>IDENTIFICATION</scope>
</reference>
<evidence type="ECO:0000259" key="6">
    <source>
        <dbReference type="PROSITE" id="PS50279"/>
    </source>
</evidence>
<evidence type="ECO:0000256" key="3">
    <source>
        <dbReference type="ARBA" id="ARBA00022729"/>
    </source>
</evidence>
<dbReference type="GO" id="GO:0004867">
    <property type="term" value="F:serine-type endopeptidase inhibitor activity"/>
    <property type="evidence" value="ECO:0007669"/>
    <property type="project" value="InterPro"/>
</dbReference>
<name>A0A670YBY2_PSETE</name>
<feature type="domain" description="BPTI/Kunitz inhibitor" evidence="6">
    <location>
        <begin position="23"/>
        <end position="73"/>
    </location>
</feature>
<protein>
    <recommendedName>
        <fullName evidence="6">BPTI/Kunitz inhibitor domain-containing protein</fullName>
    </recommendedName>
</protein>
<proteinExistence type="predicted"/>
<evidence type="ECO:0000256" key="4">
    <source>
        <dbReference type="ARBA" id="ARBA00023157"/>
    </source>
</evidence>
<evidence type="ECO:0000256" key="2">
    <source>
        <dbReference type="ARBA" id="ARBA00022525"/>
    </source>
</evidence>
<keyword evidence="2" id="KW-0964">Secreted</keyword>
<dbReference type="InterPro" id="IPR036880">
    <property type="entry name" value="Kunitz_BPTI_sf"/>
</dbReference>
<dbReference type="SUPFAM" id="SSF57362">
    <property type="entry name" value="BPTI-like"/>
    <property type="match status" value="1"/>
</dbReference>
<dbReference type="Gene3D" id="4.10.410.10">
    <property type="entry name" value="Pancreatic trypsin inhibitor Kunitz domain"/>
    <property type="match status" value="1"/>
</dbReference>
<dbReference type="InterPro" id="IPR002223">
    <property type="entry name" value="Kunitz_BPTI"/>
</dbReference>
<dbReference type="AlphaFoldDB" id="A0A670YBY2"/>
<feature type="chain" id="PRO_5025577510" description="BPTI/Kunitz inhibitor domain-containing protein" evidence="5">
    <location>
        <begin position="20"/>
        <end position="74"/>
    </location>
</feature>
<keyword evidence="3 5" id="KW-0732">Signal</keyword>
<evidence type="ECO:0000313" key="7">
    <source>
        <dbReference type="Ensembl" id="ENSPTXP00000006952.1"/>
    </source>
</evidence>
<evidence type="ECO:0000256" key="1">
    <source>
        <dbReference type="ARBA" id="ARBA00004613"/>
    </source>
</evidence>
<organism evidence="7 8">
    <name type="scientific">Pseudonaja textilis</name>
    <name type="common">Eastern brown snake</name>
    <dbReference type="NCBI Taxonomy" id="8673"/>
    <lineage>
        <taxon>Eukaryota</taxon>
        <taxon>Metazoa</taxon>
        <taxon>Chordata</taxon>
        <taxon>Craniata</taxon>
        <taxon>Vertebrata</taxon>
        <taxon>Euteleostomi</taxon>
        <taxon>Lepidosauria</taxon>
        <taxon>Squamata</taxon>
        <taxon>Bifurcata</taxon>
        <taxon>Unidentata</taxon>
        <taxon>Episquamata</taxon>
        <taxon>Toxicofera</taxon>
        <taxon>Serpentes</taxon>
        <taxon>Colubroidea</taxon>
        <taxon>Elapidae</taxon>
        <taxon>Hydrophiinae</taxon>
        <taxon>Pseudonaja</taxon>
    </lineage>
</organism>
<feature type="signal peptide" evidence="5">
    <location>
        <begin position="1"/>
        <end position="19"/>
    </location>
</feature>
<dbReference type="PROSITE" id="PS00280">
    <property type="entry name" value="BPTI_KUNITZ_1"/>
    <property type="match status" value="1"/>
</dbReference>
<dbReference type="PROSITE" id="PS50279">
    <property type="entry name" value="BPTI_KUNITZ_2"/>
    <property type="match status" value="1"/>
</dbReference>
<accession>A0A670YBY2</accession>
<dbReference type="GeneTree" id="ENSGT01030000236465"/>
<dbReference type="Pfam" id="PF00014">
    <property type="entry name" value="Kunitz_BPTI"/>
    <property type="match status" value="1"/>
</dbReference>
<evidence type="ECO:0000313" key="8">
    <source>
        <dbReference type="Proteomes" id="UP000472273"/>
    </source>
</evidence>
<reference evidence="7" key="1">
    <citation type="submission" date="2025-08" db="UniProtKB">
        <authorList>
            <consortium name="Ensembl"/>
        </authorList>
    </citation>
    <scope>IDENTIFICATION</scope>
</reference>